<dbReference type="Proteomes" id="UP000190797">
    <property type="component" value="Chromosome"/>
</dbReference>
<evidence type="ECO:0000256" key="1">
    <source>
        <dbReference type="SAM" id="MobiDB-lite"/>
    </source>
</evidence>
<feature type="region of interest" description="Disordered" evidence="1">
    <location>
        <begin position="93"/>
        <end position="113"/>
    </location>
</feature>
<accession>A0A1V0AGW7</accession>
<keyword evidence="3" id="KW-1185">Reference proteome</keyword>
<sequence length="113" mass="12528">MCTGCGRSSDWENSRYERHVADEAVGGRPVRTDLLVRRLYCENPACPKVTFAEQIAGLTVRYQRRTAGLQAIVVAVARRADLPERRGGLDLTAYRQLTSGTTPRTGRSAPESY</sequence>
<evidence type="ECO:0008006" key="4">
    <source>
        <dbReference type="Google" id="ProtNLM"/>
    </source>
</evidence>
<dbReference type="AlphaFoldDB" id="A0A1V0AGW7"/>
<evidence type="ECO:0000313" key="2">
    <source>
        <dbReference type="EMBL" id="AQZ69446.1"/>
    </source>
</evidence>
<name>A0A1V0AGW7_9ACTN</name>
<evidence type="ECO:0000313" key="3">
    <source>
        <dbReference type="Proteomes" id="UP000190797"/>
    </source>
</evidence>
<dbReference type="PANTHER" id="PTHR33498">
    <property type="entry name" value="TRANSPOSASE FOR INSERTION SEQUENCE ELEMENT IS1557"/>
    <property type="match status" value="1"/>
</dbReference>
<reference evidence="3" key="1">
    <citation type="journal article" date="2017" name="Med. Chem. Commun.">
        <title>Nonomuraea sp. ATCC 55076 harbours the largest actinomycete chromosome to date and the kistamicin biosynthetic gene cluster.</title>
        <authorList>
            <person name="Nazari B."/>
            <person name="Forneris C.C."/>
            <person name="Gibson M.I."/>
            <person name="Moon K."/>
            <person name="Schramma K.R."/>
            <person name="Seyedsayamdost M.R."/>
        </authorList>
    </citation>
    <scope>NUCLEOTIDE SEQUENCE [LARGE SCALE GENOMIC DNA]</scope>
    <source>
        <strain evidence="3">ATCC 55076</strain>
    </source>
</reference>
<dbReference type="EMBL" id="CP017717">
    <property type="protein sequence ID" value="AQZ69446.1"/>
    <property type="molecule type" value="Genomic_DNA"/>
</dbReference>
<dbReference type="KEGG" id="noa:BKM31_55365"/>
<proteinExistence type="predicted"/>
<dbReference type="PANTHER" id="PTHR33498:SF1">
    <property type="entry name" value="TRANSPOSASE FOR INSERTION SEQUENCE ELEMENT IS1557"/>
    <property type="match status" value="1"/>
</dbReference>
<feature type="compositionally biased region" description="Polar residues" evidence="1">
    <location>
        <begin position="95"/>
        <end position="105"/>
    </location>
</feature>
<gene>
    <name evidence="2" type="ORF">BKM31_55365</name>
</gene>
<dbReference type="InterPro" id="IPR047951">
    <property type="entry name" value="Transpos_ISL3"/>
</dbReference>
<organism evidence="2 3">
    <name type="scientific">[Actinomadura] parvosata subsp. kistnae</name>
    <dbReference type="NCBI Taxonomy" id="1909395"/>
    <lineage>
        <taxon>Bacteria</taxon>
        <taxon>Bacillati</taxon>
        <taxon>Actinomycetota</taxon>
        <taxon>Actinomycetes</taxon>
        <taxon>Streptosporangiales</taxon>
        <taxon>Streptosporangiaceae</taxon>
        <taxon>Nonomuraea</taxon>
    </lineage>
</organism>
<protein>
    <recommendedName>
        <fullName evidence="4">Transposase IS204/IS1001/IS1096/IS1165 zinc-finger domain-containing protein</fullName>
    </recommendedName>
</protein>